<sequence>MVQNADQDGANTLHNIPGYQRTTSSIYNLIHSSNNSNVPELEGGEAPAQGNNQQQQQQPHEQLQQQQQHPEGTPGTAKGFNLIPQGQNFNTYYMGDNNNRPILPSLPSQGTSPNTGRSMSQHSVTSIPNPIAYERTRSVDPTPTSAASLDPAYYQQANLSRAQSNISAVGSDAPKTNRVYHYQNQMIANGATPVNFSSRVNSNSSNGNVKEFVKVHPGGNNLGAPMGAPATDASHQFAYIEPNTNKTAEGRQMVPKGSMTHILPIDGQGNASSRSNSTLSTSSSKSKHNNLNNTNNSILASRRNTQELVAKSIAEKHLDKPISEYASIVRDAEVEVLNINPVIHSKATIQALEQKKERDRQVYALLWLMKNCEAQHDSYVPRGRIFAQYASSCALYNLKPLSQASLGKLIRTVFPGLTTRRLGMRGQSKYHYCGLKLINADSSDEDDEDHDSVSNIESPPAKSASTGPMKIKEEENAASFKTDDNKEQPSSTLKRKHTETTEDGSSPDHDVKKQKSENQEKDANETSPSDTSEDNSSVSLHNVLEVVFKNPEILSETFRLPLPPLPKSKIPGSVDQDIVSSLESLYHIYCNKIFENIKFLNFDSLPNNLRFFHTGSVSPQMYNLLISEELYDWVAECDDITYVSVAIFLSSFVIDRKRTSEENTKNVQKLEKFIEEYPKLMTDLTMELPVPLRTSKNNLARQFTFLIKRLLKLEKFIIRFIDSFQSYKAGMKSDWESINLSDIYEVVCTGKHDDACKAVIDFLNENIPLLFREEKGIDDPPNNESFNLLMIKFLQFVSDAPWSANTILNSYTRITNALIGDISLKSSENLLLWLFFNNVTDQFLTYSYDAMKFSLILNHS</sequence>
<dbReference type="GO" id="GO:0000978">
    <property type="term" value="F:RNA polymerase II cis-regulatory region sequence-specific DNA binding"/>
    <property type="evidence" value="ECO:0007669"/>
    <property type="project" value="TreeGrafter"/>
</dbReference>
<feature type="region of interest" description="Disordered" evidence="2">
    <location>
        <begin position="442"/>
        <end position="537"/>
    </location>
</feature>
<dbReference type="PANTHER" id="PTHR12619:SF5">
    <property type="entry name" value="TRANSCRIPTION FACTOR RFX4"/>
    <property type="match status" value="1"/>
</dbReference>
<evidence type="ECO:0000256" key="1">
    <source>
        <dbReference type="ARBA" id="ARBA00023125"/>
    </source>
</evidence>
<comment type="caution">
    <text evidence="4">The sequence shown here is derived from an EMBL/GenBank/DDBJ whole genome shotgun (WGS) entry which is preliminary data.</text>
</comment>
<protein>
    <submittedName>
        <fullName evidence="4">Rfx1 protein</fullName>
    </submittedName>
</protein>
<evidence type="ECO:0000313" key="4">
    <source>
        <dbReference type="EMBL" id="GMM56532.1"/>
    </source>
</evidence>
<dbReference type="InterPro" id="IPR003150">
    <property type="entry name" value="DNA-bd_RFX"/>
</dbReference>
<dbReference type="PANTHER" id="PTHR12619">
    <property type="entry name" value="RFX TRANSCRIPTION FACTOR FAMILY"/>
    <property type="match status" value="1"/>
</dbReference>
<feature type="region of interest" description="Disordered" evidence="2">
    <location>
        <begin position="259"/>
        <end position="300"/>
    </location>
</feature>
<evidence type="ECO:0000313" key="5">
    <source>
        <dbReference type="Proteomes" id="UP001377567"/>
    </source>
</evidence>
<feature type="compositionally biased region" description="Low complexity" evidence="2">
    <location>
        <begin position="49"/>
        <end position="72"/>
    </location>
</feature>
<dbReference type="Pfam" id="PF25340">
    <property type="entry name" value="BCD_RFX"/>
    <property type="match status" value="1"/>
</dbReference>
<dbReference type="InterPro" id="IPR039779">
    <property type="entry name" value="RFX-like"/>
</dbReference>
<keyword evidence="1" id="KW-0238">DNA-binding</keyword>
<dbReference type="Pfam" id="PF02257">
    <property type="entry name" value="RFX_DNA_binding"/>
    <property type="match status" value="1"/>
</dbReference>
<feature type="region of interest" description="Disordered" evidence="2">
    <location>
        <begin position="31"/>
        <end position="125"/>
    </location>
</feature>
<accession>A0AAV5RZQ0</accession>
<proteinExistence type="predicted"/>
<keyword evidence="5" id="KW-1185">Reference proteome</keyword>
<dbReference type="InterPro" id="IPR057321">
    <property type="entry name" value="RFX1-4/6/8-like_BCD"/>
</dbReference>
<dbReference type="SUPFAM" id="SSF46785">
    <property type="entry name" value="Winged helix' DNA-binding domain"/>
    <property type="match status" value="1"/>
</dbReference>
<feature type="compositionally biased region" description="Low complexity" evidence="2">
    <location>
        <begin position="270"/>
        <end position="300"/>
    </location>
</feature>
<feature type="domain" description="RFX-type winged-helix" evidence="3">
    <location>
        <begin position="364"/>
        <end position="439"/>
    </location>
</feature>
<feature type="compositionally biased region" description="Basic and acidic residues" evidence="2">
    <location>
        <begin position="506"/>
        <end position="524"/>
    </location>
</feature>
<organism evidence="4 5">
    <name type="scientific">Maudiozyma humilis</name>
    <name type="common">Sour dough yeast</name>
    <name type="synonym">Kazachstania humilis</name>
    <dbReference type="NCBI Taxonomy" id="51915"/>
    <lineage>
        <taxon>Eukaryota</taxon>
        <taxon>Fungi</taxon>
        <taxon>Dikarya</taxon>
        <taxon>Ascomycota</taxon>
        <taxon>Saccharomycotina</taxon>
        <taxon>Saccharomycetes</taxon>
        <taxon>Saccharomycetales</taxon>
        <taxon>Saccharomycetaceae</taxon>
        <taxon>Maudiozyma</taxon>
    </lineage>
</organism>
<dbReference type="InterPro" id="IPR036390">
    <property type="entry name" value="WH_DNA-bd_sf"/>
</dbReference>
<gene>
    <name evidence="4" type="ORF">DAKH74_031480</name>
</gene>
<feature type="compositionally biased region" description="Polar residues" evidence="2">
    <location>
        <begin position="84"/>
        <end position="125"/>
    </location>
</feature>
<feature type="compositionally biased region" description="Basic and acidic residues" evidence="2">
    <location>
        <begin position="470"/>
        <end position="487"/>
    </location>
</feature>
<dbReference type="AlphaFoldDB" id="A0AAV5RZQ0"/>
<dbReference type="Proteomes" id="UP001377567">
    <property type="component" value="Unassembled WGS sequence"/>
</dbReference>
<feature type="compositionally biased region" description="Polar residues" evidence="2">
    <location>
        <begin position="525"/>
        <end position="537"/>
    </location>
</feature>
<evidence type="ECO:0000256" key="2">
    <source>
        <dbReference type="SAM" id="MobiDB-lite"/>
    </source>
</evidence>
<dbReference type="Gene3D" id="1.10.10.10">
    <property type="entry name" value="Winged helix-like DNA-binding domain superfamily/Winged helix DNA-binding domain"/>
    <property type="match status" value="1"/>
</dbReference>
<name>A0AAV5RZQ0_MAUHU</name>
<dbReference type="GO" id="GO:0000981">
    <property type="term" value="F:DNA-binding transcription factor activity, RNA polymerase II-specific"/>
    <property type="evidence" value="ECO:0007669"/>
    <property type="project" value="TreeGrafter"/>
</dbReference>
<dbReference type="InterPro" id="IPR036388">
    <property type="entry name" value="WH-like_DNA-bd_sf"/>
</dbReference>
<evidence type="ECO:0000259" key="3">
    <source>
        <dbReference type="PROSITE" id="PS51526"/>
    </source>
</evidence>
<reference evidence="4 5" key="1">
    <citation type="journal article" date="2023" name="Elife">
        <title>Identification of key yeast species and microbe-microbe interactions impacting larval growth of Drosophila in the wild.</title>
        <authorList>
            <person name="Mure A."/>
            <person name="Sugiura Y."/>
            <person name="Maeda R."/>
            <person name="Honda K."/>
            <person name="Sakurai N."/>
            <person name="Takahashi Y."/>
            <person name="Watada M."/>
            <person name="Katoh T."/>
            <person name="Gotoh A."/>
            <person name="Gotoh Y."/>
            <person name="Taniguchi I."/>
            <person name="Nakamura K."/>
            <person name="Hayashi T."/>
            <person name="Katayama T."/>
            <person name="Uemura T."/>
            <person name="Hattori Y."/>
        </authorList>
    </citation>
    <scope>NUCLEOTIDE SEQUENCE [LARGE SCALE GENOMIC DNA]</scope>
    <source>
        <strain evidence="4 5">KH-74</strain>
    </source>
</reference>
<dbReference type="EMBL" id="BTGD01000008">
    <property type="protein sequence ID" value="GMM56532.1"/>
    <property type="molecule type" value="Genomic_DNA"/>
</dbReference>
<dbReference type="PROSITE" id="PS51526">
    <property type="entry name" value="RFX_DBD"/>
    <property type="match status" value="1"/>
</dbReference>